<dbReference type="RefSeq" id="WP_324277607.1">
    <property type="nucleotide sequence ID" value="NZ_CP141261.1"/>
</dbReference>
<sequence length="59" mass="6799">MSSAAELHDPGLRQQVTWLARMLGHLIASMGPYGDELERMRRRRPLATSAELIWQQLPR</sequence>
<reference evidence="1 2" key="1">
    <citation type="submission" date="2023-12" db="EMBL/GenBank/DDBJ databases">
        <title>Blastococcus brunescens sp. nov., an actonobacterium isolated from sandstone collected in sahara desert.</title>
        <authorList>
            <person name="Gtari M."/>
            <person name="Ghodhbane F."/>
        </authorList>
    </citation>
    <scope>NUCLEOTIDE SEQUENCE [LARGE SCALE GENOMIC DNA]</scope>
    <source>
        <strain evidence="1 2">BMG 8361</strain>
    </source>
</reference>
<evidence type="ECO:0000313" key="1">
    <source>
        <dbReference type="EMBL" id="WRL66292.1"/>
    </source>
</evidence>
<evidence type="ECO:0000313" key="2">
    <source>
        <dbReference type="Proteomes" id="UP001324287"/>
    </source>
</evidence>
<dbReference type="Proteomes" id="UP001324287">
    <property type="component" value="Chromosome"/>
</dbReference>
<keyword evidence="2" id="KW-1185">Reference proteome</keyword>
<name>A0ABZ1B666_9ACTN</name>
<protein>
    <submittedName>
        <fullName evidence="1">Uncharacterized protein</fullName>
    </submittedName>
</protein>
<organism evidence="1 2">
    <name type="scientific">Blastococcus brunescens</name>
    <dbReference type="NCBI Taxonomy" id="1564165"/>
    <lineage>
        <taxon>Bacteria</taxon>
        <taxon>Bacillati</taxon>
        <taxon>Actinomycetota</taxon>
        <taxon>Actinomycetes</taxon>
        <taxon>Geodermatophilales</taxon>
        <taxon>Geodermatophilaceae</taxon>
        <taxon>Blastococcus</taxon>
    </lineage>
</organism>
<gene>
    <name evidence="1" type="ORF">U6N30_13050</name>
</gene>
<accession>A0ABZ1B666</accession>
<proteinExistence type="predicted"/>
<dbReference type="EMBL" id="CP141261">
    <property type="protein sequence ID" value="WRL66292.1"/>
    <property type="molecule type" value="Genomic_DNA"/>
</dbReference>